<dbReference type="Proteomes" id="UP000196573">
    <property type="component" value="Unassembled WGS sequence"/>
</dbReference>
<dbReference type="RefSeq" id="WP_165767266.1">
    <property type="nucleotide sequence ID" value="NZ_FWPT01000006.1"/>
</dbReference>
<evidence type="ECO:0000313" key="1">
    <source>
        <dbReference type="EMBL" id="SMA48527.1"/>
    </source>
</evidence>
<keyword evidence="2" id="KW-1185">Reference proteome</keyword>
<gene>
    <name evidence="1" type="ORF">EHSB41UT_02780</name>
</gene>
<accession>A0A1X7ALM3</accession>
<organism evidence="1 2">
    <name type="scientific">Parendozoicomonas haliclonae</name>
    <dbReference type="NCBI Taxonomy" id="1960125"/>
    <lineage>
        <taxon>Bacteria</taxon>
        <taxon>Pseudomonadati</taxon>
        <taxon>Pseudomonadota</taxon>
        <taxon>Gammaproteobacteria</taxon>
        <taxon>Oceanospirillales</taxon>
        <taxon>Endozoicomonadaceae</taxon>
        <taxon>Parendozoicomonas</taxon>
    </lineage>
</organism>
<protein>
    <recommendedName>
        <fullName evidence="3">Nucleotidyltransferase</fullName>
    </recommendedName>
</protein>
<dbReference type="InterPro" id="IPR014942">
    <property type="entry name" value="AbiEii"/>
</dbReference>
<dbReference type="AlphaFoldDB" id="A0A1X7ALM3"/>
<dbReference type="EMBL" id="FWPT01000006">
    <property type="protein sequence ID" value="SMA48527.1"/>
    <property type="molecule type" value="Genomic_DNA"/>
</dbReference>
<dbReference type="Pfam" id="PF08843">
    <property type="entry name" value="AbiEii"/>
    <property type="match status" value="1"/>
</dbReference>
<proteinExistence type="predicted"/>
<name>A0A1X7ALM3_9GAMM</name>
<evidence type="ECO:0008006" key="3">
    <source>
        <dbReference type="Google" id="ProtNLM"/>
    </source>
</evidence>
<sequence length="289" mass="32089">MNSTLIDISGKLNAGLIELYVDLKKHTDSLNISMLVVGAMARDLVLHYGFGAAIERGTRDVDFAISVSSWEDFSNLRKLLLASGYVAHRKHLHNFSFVSSDGLMWELDVVPFGDIAEKHEISWPPEHEFHMSVLGFPEALSAALQVRICRSPESIISVASPAGICLLKLIAWTDRAVEKRPKDASDVRYLIDSYAKIPSISEALYTENYMELYDFDETLASAVKLGEDAGAIALPETVSALKLTLFENEKNKVHFALDMRSPRRISQPVDTGELFDLLIQGFLSKAEEG</sequence>
<evidence type="ECO:0000313" key="2">
    <source>
        <dbReference type="Proteomes" id="UP000196573"/>
    </source>
</evidence>
<reference evidence="1 2" key="1">
    <citation type="submission" date="2017-03" db="EMBL/GenBank/DDBJ databases">
        <authorList>
            <person name="Afonso C.L."/>
            <person name="Miller P.J."/>
            <person name="Scott M.A."/>
            <person name="Spackman E."/>
            <person name="Goraichik I."/>
            <person name="Dimitrov K.M."/>
            <person name="Suarez D.L."/>
            <person name="Swayne D.E."/>
        </authorList>
    </citation>
    <scope>NUCLEOTIDE SEQUENCE [LARGE SCALE GENOMIC DNA]</scope>
    <source>
        <strain evidence="1">SB41UT1</strain>
    </source>
</reference>